<dbReference type="EMBL" id="CP042593">
    <property type="protein sequence ID" value="QED50006.1"/>
    <property type="molecule type" value="Genomic_DNA"/>
</dbReference>
<dbReference type="Proteomes" id="UP000321555">
    <property type="component" value="Chromosome"/>
</dbReference>
<dbReference type="Pfam" id="PF01022">
    <property type="entry name" value="HTH_5"/>
    <property type="match status" value="1"/>
</dbReference>
<dbReference type="STRING" id="1742359.GCA_001439625_00924"/>
<dbReference type="InterPro" id="IPR036388">
    <property type="entry name" value="WH-like_DNA-bd_sf"/>
</dbReference>
<dbReference type="SMART" id="SM00418">
    <property type="entry name" value="HTH_ARSR"/>
    <property type="match status" value="1"/>
</dbReference>
<proteinExistence type="predicted"/>
<dbReference type="CDD" id="cd00090">
    <property type="entry name" value="HTH_ARSR"/>
    <property type="match status" value="1"/>
</dbReference>
<dbReference type="OrthoDB" id="2651007at2"/>
<evidence type="ECO:0000313" key="3">
    <source>
        <dbReference type="EMBL" id="QED50006.1"/>
    </source>
</evidence>
<evidence type="ECO:0000259" key="2">
    <source>
        <dbReference type="SMART" id="SM00418"/>
    </source>
</evidence>
<dbReference type="GO" id="GO:0003700">
    <property type="term" value="F:DNA-binding transcription factor activity"/>
    <property type="evidence" value="ECO:0007669"/>
    <property type="project" value="InterPro"/>
</dbReference>
<evidence type="ECO:0000256" key="1">
    <source>
        <dbReference type="ARBA" id="ARBA00023125"/>
    </source>
</evidence>
<dbReference type="KEGG" id="bda:FSZ17_05025"/>
<sequence length="151" mass="17730">MDINLEQQKLISSPLRVKIIYLLDERPMTAKQVADELGKTAGSIHYHIQQLYNGGILEIEETRENRGIIEKYYRARATHFHLVDANKPVHEKKRSSRGMSLTLSAKELKEFEADFDELLEKYLKKTLKEDIERTPYTVFCQFEKLLDEEDN</sequence>
<gene>
    <name evidence="3" type="ORF">FSZ17_05025</name>
</gene>
<dbReference type="GO" id="GO:0003677">
    <property type="term" value="F:DNA binding"/>
    <property type="evidence" value="ECO:0007669"/>
    <property type="project" value="UniProtKB-KW"/>
</dbReference>
<keyword evidence="1" id="KW-0238">DNA-binding</keyword>
<keyword evidence="4" id="KW-1185">Reference proteome</keyword>
<dbReference type="InterPro" id="IPR001845">
    <property type="entry name" value="HTH_ArsR_DNA-bd_dom"/>
</dbReference>
<organism evidence="3 4">
    <name type="scientific">Cytobacillus dafuensis</name>
    <name type="common">Bacillus dafuensis</name>
    <dbReference type="NCBI Taxonomy" id="1742359"/>
    <lineage>
        <taxon>Bacteria</taxon>
        <taxon>Bacillati</taxon>
        <taxon>Bacillota</taxon>
        <taxon>Bacilli</taxon>
        <taxon>Bacillales</taxon>
        <taxon>Bacillaceae</taxon>
        <taxon>Cytobacillus</taxon>
    </lineage>
</organism>
<name>A0A5B8ZER8_CYTDA</name>
<protein>
    <submittedName>
        <fullName evidence="3">Winged helix-turn-helix transcriptional regulator</fullName>
    </submittedName>
</protein>
<dbReference type="SUPFAM" id="SSF46785">
    <property type="entry name" value="Winged helix' DNA-binding domain"/>
    <property type="match status" value="1"/>
</dbReference>
<dbReference type="Gene3D" id="1.10.10.10">
    <property type="entry name" value="Winged helix-like DNA-binding domain superfamily/Winged helix DNA-binding domain"/>
    <property type="match status" value="1"/>
</dbReference>
<dbReference type="InterPro" id="IPR011991">
    <property type="entry name" value="ArsR-like_HTH"/>
</dbReference>
<feature type="domain" description="HTH arsR-type" evidence="2">
    <location>
        <begin position="8"/>
        <end position="91"/>
    </location>
</feature>
<dbReference type="AlphaFoldDB" id="A0A5B8ZER8"/>
<evidence type="ECO:0000313" key="4">
    <source>
        <dbReference type="Proteomes" id="UP000321555"/>
    </source>
</evidence>
<accession>A0A5B8ZER8</accession>
<reference evidence="4" key="1">
    <citation type="submission" date="2019-08" db="EMBL/GenBank/DDBJ databases">
        <authorList>
            <person name="Zheng X."/>
        </authorList>
    </citation>
    <scope>NUCLEOTIDE SEQUENCE [LARGE SCALE GENOMIC DNA]</scope>
    <source>
        <strain evidence="4">FJAT-25496</strain>
    </source>
</reference>
<dbReference type="InterPro" id="IPR036390">
    <property type="entry name" value="WH_DNA-bd_sf"/>
</dbReference>